<dbReference type="Proteomes" id="UP001253458">
    <property type="component" value="Unassembled WGS sequence"/>
</dbReference>
<dbReference type="EMBL" id="JAVDTS010000002">
    <property type="protein sequence ID" value="MDR6837099.1"/>
    <property type="molecule type" value="Genomic_DNA"/>
</dbReference>
<dbReference type="RefSeq" id="WP_310046415.1">
    <property type="nucleotide sequence ID" value="NZ_JAVDTL010000002.1"/>
</dbReference>
<evidence type="ECO:0000313" key="8">
    <source>
        <dbReference type="Proteomes" id="UP001253458"/>
    </source>
</evidence>
<dbReference type="InterPro" id="IPR006059">
    <property type="entry name" value="SBP"/>
</dbReference>
<name>A0AAJ2F3A5_ACIDE</name>
<evidence type="ECO:0000256" key="1">
    <source>
        <dbReference type="ARBA" id="ARBA00004418"/>
    </source>
</evidence>
<accession>A0AAJ2F3A5</accession>
<dbReference type="PRINTS" id="PR00909">
    <property type="entry name" value="SPERMDNBNDNG"/>
</dbReference>
<dbReference type="PANTHER" id="PTHR30222:SF17">
    <property type="entry name" value="SPERMIDINE_PUTRESCINE-BINDING PERIPLASMIC PROTEIN"/>
    <property type="match status" value="1"/>
</dbReference>
<keyword evidence="3" id="KW-0732">Signal</keyword>
<dbReference type="GO" id="GO:0015846">
    <property type="term" value="P:polyamine transport"/>
    <property type="evidence" value="ECO:0007669"/>
    <property type="project" value="InterPro"/>
</dbReference>
<sequence length="368" mass="40729">MGFAARGRAWWGGALHRWCASLPACLLALAGLALLLPGAARAEAVLRVLAWPGYADPDFVAVFEKRHGVKVEITTVASDDVLRAKMESAEGPGFDLVAANTAEIARLILHDKLAPLPLGNIRNTAGQLPRFRQLHTISGIGWRGEVYAMPFTYSEMGLVYDRQQFSTPPQSIAVLWDPRWQGKVLAFDGSSHGFSLAAMRRGLPPFRIDAARFSPLAKDLVALRRNVRSFYSLPEESVELFRKHKVAVMHANYGQQQLKQLRDAGLDVGYVVPKEGALAWLDCWAITRRSTQVALAAEWINYMLDPAVSREFTRRQGLANTLDEPPALAGDVPGGTMGPIVWLEPVEDEALRARLWQRIVSGDRPNRF</sequence>
<dbReference type="AlphaFoldDB" id="A0AAJ2F3A5"/>
<evidence type="ECO:0000313" key="6">
    <source>
        <dbReference type="EMBL" id="MDR6837099.1"/>
    </source>
</evidence>
<dbReference type="GO" id="GO:0019808">
    <property type="term" value="F:polyamine binding"/>
    <property type="evidence" value="ECO:0007669"/>
    <property type="project" value="InterPro"/>
</dbReference>
<keyword evidence="4" id="KW-0574">Periplasm</keyword>
<dbReference type="Gene3D" id="3.40.190.10">
    <property type="entry name" value="Periplasmic binding protein-like II"/>
    <property type="match status" value="2"/>
</dbReference>
<dbReference type="PANTHER" id="PTHR30222">
    <property type="entry name" value="SPERMIDINE/PUTRESCINE-BINDING PERIPLASMIC PROTEIN"/>
    <property type="match status" value="1"/>
</dbReference>
<proteinExistence type="predicted"/>
<evidence type="ECO:0000313" key="5">
    <source>
        <dbReference type="EMBL" id="MDR6765963.1"/>
    </source>
</evidence>
<evidence type="ECO:0000313" key="7">
    <source>
        <dbReference type="Proteomes" id="UP001249076"/>
    </source>
</evidence>
<evidence type="ECO:0000256" key="2">
    <source>
        <dbReference type="ARBA" id="ARBA00022448"/>
    </source>
</evidence>
<dbReference type="SUPFAM" id="SSF53850">
    <property type="entry name" value="Periplasmic binding protein-like II"/>
    <property type="match status" value="1"/>
</dbReference>
<dbReference type="Proteomes" id="UP001249076">
    <property type="component" value="Unassembled WGS sequence"/>
</dbReference>
<comment type="caution">
    <text evidence="5">The sequence shown here is derived from an EMBL/GenBank/DDBJ whole genome shotgun (WGS) entry which is preliminary data.</text>
</comment>
<keyword evidence="7" id="KW-1185">Reference proteome</keyword>
<organism evidence="5 8">
    <name type="scientific">Acidovorax delafieldii</name>
    <name type="common">Pseudomonas delafieldii</name>
    <dbReference type="NCBI Taxonomy" id="47920"/>
    <lineage>
        <taxon>Bacteria</taxon>
        <taxon>Pseudomonadati</taxon>
        <taxon>Pseudomonadota</taxon>
        <taxon>Betaproteobacteria</taxon>
        <taxon>Burkholderiales</taxon>
        <taxon>Comamonadaceae</taxon>
        <taxon>Acidovorax</taxon>
    </lineage>
</organism>
<dbReference type="GO" id="GO:0042597">
    <property type="term" value="C:periplasmic space"/>
    <property type="evidence" value="ECO:0007669"/>
    <property type="project" value="UniProtKB-SubCell"/>
</dbReference>
<gene>
    <name evidence="5" type="ORF">J2W88_001228</name>
    <name evidence="6" type="ORF">J2W93_001927</name>
</gene>
<dbReference type="EMBL" id="JAVDTL010000002">
    <property type="protein sequence ID" value="MDR6765963.1"/>
    <property type="molecule type" value="Genomic_DNA"/>
</dbReference>
<evidence type="ECO:0000256" key="4">
    <source>
        <dbReference type="ARBA" id="ARBA00022764"/>
    </source>
</evidence>
<reference evidence="5 7" key="1">
    <citation type="submission" date="2023-07" db="EMBL/GenBank/DDBJ databases">
        <title>Sorghum-associated microbial communities from plants grown in Nebraska, USA.</title>
        <authorList>
            <person name="Schachtman D."/>
        </authorList>
    </citation>
    <scope>NUCLEOTIDE SEQUENCE</scope>
    <source>
        <strain evidence="6 7">BE105</strain>
        <strain evidence="5">BE69</strain>
    </source>
</reference>
<keyword evidence="2" id="KW-0813">Transport</keyword>
<dbReference type="Pfam" id="PF13416">
    <property type="entry name" value="SBP_bac_8"/>
    <property type="match status" value="1"/>
</dbReference>
<protein>
    <submittedName>
        <fullName evidence="5">Spermidine/putrescine transport system substrate-binding protein</fullName>
    </submittedName>
</protein>
<comment type="subcellular location">
    <subcellularLocation>
        <location evidence="1">Periplasm</location>
    </subcellularLocation>
</comment>
<dbReference type="InterPro" id="IPR001188">
    <property type="entry name" value="Sperm_putr-bd"/>
</dbReference>
<evidence type="ECO:0000256" key="3">
    <source>
        <dbReference type="ARBA" id="ARBA00022729"/>
    </source>
</evidence>